<feature type="signal peptide" evidence="1">
    <location>
        <begin position="1"/>
        <end position="22"/>
    </location>
</feature>
<feature type="chain" id="PRO_5020643993" evidence="1">
    <location>
        <begin position="23"/>
        <end position="454"/>
    </location>
</feature>
<gene>
    <name evidence="2" type="ORF">FAZ95_35510</name>
</gene>
<accession>A0A4P8J0K4</accession>
<dbReference type="Pfam" id="PF07044">
    <property type="entry name" value="DUF1329"/>
    <property type="match status" value="1"/>
</dbReference>
<dbReference type="RefSeq" id="WP_137337045.1">
    <property type="nucleotide sequence ID" value="NZ_CP040078.1"/>
</dbReference>
<protein>
    <submittedName>
        <fullName evidence="2">DUF1329 domain-containing protein</fullName>
    </submittedName>
</protein>
<dbReference type="EMBL" id="CP040078">
    <property type="protein sequence ID" value="QCP54277.1"/>
    <property type="molecule type" value="Genomic_DNA"/>
</dbReference>
<keyword evidence="1" id="KW-0732">Signal</keyword>
<reference evidence="2 3" key="1">
    <citation type="submission" date="2019-05" db="EMBL/GenBank/DDBJ databases">
        <title>Burkholderia sp. DHOD12, isolated from subtropical forest soil.</title>
        <authorList>
            <person name="Gao Z.-H."/>
            <person name="Qiu L.-H."/>
        </authorList>
    </citation>
    <scope>NUCLEOTIDE SEQUENCE [LARGE SCALE GENOMIC DNA]</scope>
    <source>
        <strain evidence="2 3">DHOD12</strain>
    </source>
</reference>
<organism evidence="2 3">
    <name type="scientific">Trinickia violacea</name>
    <dbReference type="NCBI Taxonomy" id="2571746"/>
    <lineage>
        <taxon>Bacteria</taxon>
        <taxon>Pseudomonadati</taxon>
        <taxon>Pseudomonadota</taxon>
        <taxon>Betaproteobacteria</taxon>
        <taxon>Burkholderiales</taxon>
        <taxon>Burkholderiaceae</taxon>
        <taxon>Trinickia</taxon>
    </lineage>
</organism>
<dbReference type="InterPro" id="IPR010752">
    <property type="entry name" value="DUF1329"/>
</dbReference>
<dbReference type="AlphaFoldDB" id="A0A4P8J0K4"/>
<keyword evidence="3" id="KW-1185">Reference proteome</keyword>
<evidence type="ECO:0000313" key="3">
    <source>
        <dbReference type="Proteomes" id="UP000298656"/>
    </source>
</evidence>
<sequence length="454" mass="50992">MKRLAKAGVFAALTAIAAAVLAQSSGSPTVTGAESGASADGAIPAFTGRDTPQAGYAYGKFRGDYWKYKNEKPLFSIDAANVDKYADKLTPGQVALFKQVKGYRMDVYPTHRDCSYPDWVLENTKKNGEGASKLDSTGDHLQSAVLPGLPFPGAKSGQQAIWNYLTRYRGVGAAWDKVYTMVSPRPGSTDWISVTSRQTEYFPWGAKGANPLGAKDPLFSIYYGYDSPAAMAGQGVVQTFHFADNQAEAYYYFPGQRRVRRMPSYNYDAPQIGFENQYTVDEPWLFNGDIDRFDWKLIGKKEMYVPYNDFAMYDFRKSVGDVFKNDQVDPSARRYELHRVYVLEATLKSNMRHISQKKVLYLDEDTYLALVGEDYDAQGKLWKTKEGYPVPLWELGGTCDIEPFAQYNLLNGRYVDDQTVIGAGTDVHYFESSSDPRFSSNYYSAENLRSISER</sequence>
<proteinExistence type="predicted"/>
<dbReference type="CDD" id="cd16329">
    <property type="entry name" value="LolA_like"/>
    <property type="match status" value="1"/>
</dbReference>
<name>A0A4P8J0K4_9BURK</name>
<dbReference type="OrthoDB" id="6751304at2"/>
<evidence type="ECO:0000256" key="1">
    <source>
        <dbReference type="SAM" id="SignalP"/>
    </source>
</evidence>
<dbReference type="KEGG" id="tvl:FAZ95_35510"/>
<evidence type="ECO:0000313" key="2">
    <source>
        <dbReference type="EMBL" id="QCP54277.1"/>
    </source>
</evidence>
<dbReference type="Gene3D" id="2.50.20.10">
    <property type="entry name" value="Lipoprotein localisation LolA/LolB/LppX"/>
    <property type="match status" value="1"/>
</dbReference>
<dbReference type="Proteomes" id="UP000298656">
    <property type="component" value="Chromosome 2"/>
</dbReference>